<evidence type="ECO:0000313" key="2">
    <source>
        <dbReference type="Proteomes" id="UP000663870"/>
    </source>
</evidence>
<dbReference type="InterPro" id="IPR011990">
    <property type="entry name" value="TPR-like_helical_dom_sf"/>
</dbReference>
<dbReference type="EMBL" id="CAJNOL010000481">
    <property type="protein sequence ID" value="CAF1084439.1"/>
    <property type="molecule type" value="Genomic_DNA"/>
</dbReference>
<organism evidence="1 2">
    <name type="scientific">Rotaria sordida</name>
    <dbReference type="NCBI Taxonomy" id="392033"/>
    <lineage>
        <taxon>Eukaryota</taxon>
        <taxon>Metazoa</taxon>
        <taxon>Spiralia</taxon>
        <taxon>Gnathifera</taxon>
        <taxon>Rotifera</taxon>
        <taxon>Eurotatoria</taxon>
        <taxon>Bdelloidea</taxon>
        <taxon>Philodinida</taxon>
        <taxon>Philodinidae</taxon>
        <taxon>Rotaria</taxon>
    </lineage>
</organism>
<dbReference type="Proteomes" id="UP000663870">
    <property type="component" value="Unassembled WGS sequence"/>
</dbReference>
<name>A0A814N225_9BILA</name>
<dbReference type="AlphaFoldDB" id="A0A814N225"/>
<sequence length="110" mass="12958">MESVFNYYVKATTAFKLKNYNDVIENYTKYLKSKPNIVKPTMMTILMDQSGSFFSVRRYDEAILGFDELIELGYNLQENEPLFYIYHQASIQSKIDKALDGLREIKLKYT</sequence>
<gene>
    <name evidence="1" type="ORF">JXQ802_LOCUS18355</name>
</gene>
<comment type="caution">
    <text evidence="1">The sequence shown here is derived from an EMBL/GenBank/DDBJ whole genome shotgun (WGS) entry which is preliminary data.</text>
</comment>
<dbReference type="Gene3D" id="1.25.40.10">
    <property type="entry name" value="Tetratricopeptide repeat domain"/>
    <property type="match status" value="1"/>
</dbReference>
<accession>A0A814N225</accession>
<proteinExistence type="predicted"/>
<reference evidence="1" key="1">
    <citation type="submission" date="2021-02" db="EMBL/GenBank/DDBJ databases">
        <authorList>
            <person name="Nowell W R."/>
        </authorList>
    </citation>
    <scope>NUCLEOTIDE SEQUENCE</scope>
</reference>
<protein>
    <submittedName>
        <fullName evidence="1">Uncharacterized protein</fullName>
    </submittedName>
</protein>
<dbReference type="SUPFAM" id="SSF48452">
    <property type="entry name" value="TPR-like"/>
    <property type="match status" value="1"/>
</dbReference>
<evidence type="ECO:0000313" key="1">
    <source>
        <dbReference type="EMBL" id="CAF1084439.1"/>
    </source>
</evidence>
<keyword evidence="2" id="KW-1185">Reference proteome</keyword>